<accession>A0A3Q2P702</accession>
<keyword evidence="3" id="KW-1133">Transmembrane helix</keyword>
<comment type="similarity">
    <text evidence="2">Belongs to the MHC class I family.</text>
</comment>
<dbReference type="InterPro" id="IPR011161">
    <property type="entry name" value="MHC_I-like_Ag-recog"/>
</dbReference>
<dbReference type="InterPro" id="IPR007110">
    <property type="entry name" value="Ig-like_dom"/>
</dbReference>
<reference evidence="5" key="2">
    <citation type="submission" date="2025-09" db="UniProtKB">
        <authorList>
            <consortium name="Ensembl"/>
        </authorList>
    </citation>
    <scope>IDENTIFICATION</scope>
</reference>
<evidence type="ECO:0000256" key="3">
    <source>
        <dbReference type="SAM" id="Phobius"/>
    </source>
</evidence>
<feature type="domain" description="Ig-like" evidence="4">
    <location>
        <begin position="220"/>
        <end position="308"/>
    </location>
</feature>
<dbReference type="InterPro" id="IPR003597">
    <property type="entry name" value="Ig_C1-set"/>
</dbReference>
<dbReference type="InterPro" id="IPR001039">
    <property type="entry name" value="MHC_I_a_a1/a2"/>
</dbReference>
<feature type="transmembrane region" description="Helical" evidence="3">
    <location>
        <begin position="324"/>
        <end position="350"/>
    </location>
</feature>
<dbReference type="InterPro" id="IPR050208">
    <property type="entry name" value="MHC_class-I_related"/>
</dbReference>
<dbReference type="Ensembl" id="ENSFHET00000002592.1">
    <property type="protein sequence ID" value="ENSFHEP00000008166.1"/>
    <property type="gene ID" value="ENSFHEG00000009539.1"/>
</dbReference>
<protein>
    <recommendedName>
        <fullName evidence="4">Ig-like domain-containing protein</fullName>
    </recommendedName>
</protein>
<dbReference type="InterPro" id="IPR036179">
    <property type="entry name" value="Ig-like_dom_sf"/>
</dbReference>
<dbReference type="Gene3D" id="2.60.40.10">
    <property type="entry name" value="Immunoglobulins"/>
    <property type="match status" value="1"/>
</dbReference>
<evidence type="ECO:0000313" key="5">
    <source>
        <dbReference type="Ensembl" id="ENSFHEP00000008166.1"/>
    </source>
</evidence>
<dbReference type="InterPro" id="IPR011162">
    <property type="entry name" value="MHC_I/II-like_Ag-recog"/>
</dbReference>
<dbReference type="Pfam" id="PF00129">
    <property type="entry name" value="MHC_I"/>
    <property type="match status" value="1"/>
</dbReference>
<keyword evidence="3" id="KW-0472">Membrane</keyword>
<evidence type="ECO:0000256" key="1">
    <source>
        <dbReference type="ARBA" id="ARBA00023180"/>
    </source>
</evidence>
<dbReference type="AlphaFoldDB" id="A0A3Q2P702"/>
<organism evidence="5 6">
    <name type="scientific">Fundulus heteroclitus</name>
    <name type="common">Killifish</name>
    <name type="synonym">Mummichog</name>
    <dbReference type="NCBI Taxonomy" id="8078"/>
    <lineage>
        <taxon>Eukaryota</taxon>
        <taxon>Metazoa</taxon>
        <taxon>Chordata</taxon>
        <taxon>Craniata</taxon>
        <taxon>Vertebrata</taxon>
        <taxon>Euteleostomi</taxon>
        <taxon>Actinopterygii</taxon>
        <taxon>Neopterygii</taxon>
        <taxon>Teleostei</taxon>
        <taxon>Neoteleostei</taxon>
        <taxon>Acanthomorphata</taxon>
        <taxon>Ovalentaria</taxon>
        <taxon>Atherinomorphae</taxon>
        <taxon>Cyprinodontiformes</taxon>
        <taxon>Fundulidae</taxon>
        <taxon>Fundulus</taxon>
    </lineage>
</organism>
<keyword evidence="1" id="KW-0325">Glycoprotein</keyword>
<dbReference type="SUPFAM" id="SSF48726">
    <property type="entry name" value="Immunoglobulin"/>
    <property type="match status" value="1"/>
</dbReference>
<evidence type="ECO:0000313" key="6">
    <source>
        <dbReference type="Proteomes" id="UP000265000"/>
    </source>
</evidence>
<dbReference type="FunFam" id="2.60.40.10:FF:000943">
    <property type="entry name" value="Classical MHC class I molecule, alpha-chain"/>
    <property type="match status" value="1"/>
</dbReference>
<name>A0A3Q2P702_FUNHE</name>
<keyword evidence="6" id="KW-1185">Reference proteome</keyword>
<evidence type="ECO:0000259" key="4">
    <source>
        <dbReference type="PROSITE" id="PS50835"/>
    </source>
</evidence>
<reference evidence="5" key="1">
    <citation type="submission" date="2025-08" db="UniProtKB">
        <authorList>
            <consortium name="Ensembl"/>
        </authorList>
    </citation>
    <scope>IDENTIFICATION</scope>
</reference>
<dbReference type="PANTHER" id="PTHR16675:SF237">
    <property type="entry name" value="MHC CLASS I ANTIGEN TRANSCRIPT VARIANT 1-RELATED"/>
    <property type="match status" value="1"/>
</dbReference>
<dbReference type="PROSITE" id="PS50835">
    <property type="entry name" value="IG_LIKE"/>
    <property type="match status" value="1"/>
</dbReference>
<sequence length="366" mass="41882">MTTVIKAFHFLIAELFSSLSYKKDEEAFHLFFSLHLKHSLRYFLTATDGVPGFPEFISAATVDEVQVGYCDSNIKTVKPRQDWMRRLLEGDPEHLKWYYQKCLEEEHAFRAKINNFKQRLNLTQGPYILQRMNGCDWDNETGEIKGYNRYGFNGEDFLAVDLNNLTWTALKSQAVIIKLLWDDDKARLEYNKNYYNSECPVWLKNYGHQGRSFLQRTESPSVSLLQKTPSSVVSCHATGFYPDRAEIFWRKDGEEIHEGVEKGEILMNNDGTFQMSAELNISSIQPGGWRRYDCVFQLSGAGDDIIVTLDKSVIRTNWASSPKIPVAVVAGCVAAFILLGVAVIVGVFWLRKCNGEETMYFLNAII</sequence>
<dbReference type="SUPFAM" id="SSF54452">
    <property type="entry name" value="MHC antigen-recognition domain"/>
    <property type="match status" value="1"/>
</dbReference>
<keyword evidence="3" id="KW-0812">Transmembrane</keyword>
<proteinExistence type="inferred from homology"/>
<dbReference type="InterPro" id="IPR013783">
    <property type="entry name" value="Ig-like_fold"/>
</dbReference>
<dbReference type="PANTHER" id="PTHR16675">
    <property type="entry name" value="MHC CLASS I-RELATED"/>
    <property type="match status" value="1"/>
</dbReference>
<dbReference type="GO" id="GO:0005615">
    <property type="term" value="C:extracellular space"/>
    <property type="evidence" value="ECO:0007669"/>
    <property type="project" value="TreeGrafter"/>
</dbReference>
<dbReference type="Gene3D" id="3.30.500.10">
    <property type="entry name" value="MHC class I-like antigen recognition-like"/>
    <property type="match status" value="1"/>
</dbReference>
<dbReference type="InterPro" id="IPR037055">
    <property type="entry name" value="MHC_I-like_Ag-recog_sf"/>
</dbReference>
<dbReference type="SMART" id="SM00407">
    <property type="entry name" value="IGc1"/>
    <property type="match status" value="1"/>
</dbReference>
<dbReference type="GO" id="GO:0009897">
    <property type="term" value="C:external side of plasma membrane"/>
    <property type="evidence" value="ECO:0007669"/>
    <property type="project" value="TreeGrafter"/>
</dbReference>
<dbReference type="Pfam" id="PF07654">
    <property type="entry name" value="C1-set"/>
    <property type="match status" value="1"/>
</dbReference>
<dbReference type="STRING" id="8078.ENSFHEP00000008166"/>
<evidence type="ECO:0000256" key="2">
    <source>
        <dbReference type="RuleBase" id="RU004439"/>
    </source>
</evidence>
<dbReference type="Proteomes" id="UP000265000">
    <property type="component" value="Unplaced"/>
</dbReference>
<dbReference type="GeneTree" id="ENSGT01120000271828"/>
<dbReference type="PRINTS" id="PR01638">
    <property type="entry name" value="MHCCLASSI"/>
</dbReference>
<dbReference type="GO" id="GO:0006955">
    <property type="term" value="P:immune response"/>
    <property type="evidence" value="ECO:0007669"/>
    <property type="project" value="TreeGrafter"/>
</dbReference>